<evidence type="ECO:0000313" key="2">
    <source>
        <dbReference type="EMBL" id="KAL0125259.1"/>
    </source>
</evidence>
<evidence type="ECO:0000256" key="1">
    <source>
        <dbReference type="SAM" id="MobiDB-lite"/>
    </source>
</evidence>
<comment type="caution">
    <text evidence="2">The sequence shown here is derived from an EMBL/GenBank/DDBJ whole genome shotgun (WGS) entry which is preliminary data.</text>
</comment>
<gene>
    <name evidence="2" type="ORF">PUN28_004413</name>
</gene>
<dbReference type="Proteomes" id="UP001430953">
    <property type="component" value="Unassembled WGS sequence"/>
</dbReference>
<dbReference type="EMBL" id="JADYXP020000004">
    <property type="protein sequence ID" value="KAL0125259.1"/>
    <property type="molecule type" value="Genomic_DNA"/>
</dbReference>
<protein>
    <submittedName>
        <fullName evidence="2">Uncharacterized protein</fullName>
    </submittedName>
</protein>
<sequence length="138" mass="15306">MKVNKTIRVPSLSRRDSSPVWTSSPLGQDENKNTFLDARLSCANPPVVRALTVFGSRDGLSASPCSYGYARLVCDRCNGALYSTNFKTALPPFFFFLSSEKYLGNSKHRVTKSIKLLDTNGKNFADPLCYGSVQRNRT</sequence>
<name>A0AAW2GAN3_9HYME</name>
<reference evidence="2 3" key="1">
    <citation type="submission" date="2023-03" db="EMBL/GenBank/DDBJ databases">
        <title>High recombination rates correlate with genetic variation in Cardiocondyla obscurior ants.</title>
        <authorList>
            <person name="Errbii M."/>
        </authorList>
    </citation>
    <scope>NUCLEOTIDE SEQUENCE [LARGE SCALE GENOMIC DNA]</scope>
    <source>
        <strain evidence="2">Alpha-2009</strain>
        <tissue evidence="2">Whole body</tissue>
    </source>
</reference>
<dbReference type="AlphaFoldDB" id="A0AAW2GAN3"/>
<keyword evidence="3" id="KW-1185">Reference proteome</keyword>
<accession>A0AAW2GAN3</accession>
<evidence type="ECO:0000313" key="3">
    <source>
        <dbReference type="Proteomes" id="UP001430953"/>
    </source>
</evidence>
<feature type="region of interest" description="Disordered" evidence="1">
    <location>
        <begin position="1"/>
        <end position="26"/>
    </location>
</feature>
<proteinExistence type="predicted"/>
<organism evidence="2 3">
    <name type="scientific">Cardiocondyla obscurior</name>
    <dbReference type="NCBI Taxonomy" id="286306"/>
    <lineage>
        <taxon>Eukaryota</taxon>
        <taxon>Metazoa</taxon>
        <taxon>Ecdysozoa</taxon>
        <taxon>Arthropoda</taxon>
        <taxon>Hexapoda</taxon>
        <taxon>Insecta</taxon>
        <taxon>Pterygota</taxon>
        <taxon>Neoptera</taxon>
        <taxon>Endopterygota</taxon>
        <taxon>Hymenoptera</taxon>
        <taxon>Apocrita</taxon>
        <taxon>Aculeata</taxon>
        <taxon>Formicoidea</taxon>
        <taxon>Formicidae</taxon>
        <taxon>Myrmicinae</taxon>
        <taxon>Cardiocondyla</taxon>
    </lineage>
</organism>